<proteinExistence type="predicted"/>
<reference evidence="6" key="1">
    <citation type="journal article" date="2019" name="Int. J. Syst. Evol. Microbiol.">
        <title>The Global Catalogue of Microorganisms (GCM) 10K type strain sequencing project: providing services to taxonomists for standard genome sequencing and annotation.</title>
        <authorList>
            <consortium name="The Broad Institute Genomics Platform"/>
            <consortium name="The Broad Institute Genome Sequencing Center for Infectious Disease"/>
            <person name="Wu L."/>
            <person name="Ma J."/>
        </authorList>
    </citation>
    <scope>NUCLEOTIDE SEQUENCE [LARGE SCALE GENOMIC DNA]</scope>
    <source>
        <strain evidence="6">JCM 10977</strain>
    </source>
</reference>
<evidence type="ECO:0000313" key="5">
    <source>
        <dbReference type="EMBL" id="GAA0961744.1"/>
    </source>
</evidence>
<dbReference type="InterPro" id="IPR038261">
    <property type="entry name" value="GPP34-like_sf"/>
</dbReference>
<evidence type="ECO:0000256" key="2">
    <source>
        <dbReference type="ARBA" id="ARBA00023034"/>
    </source>
</evidence>
<organism evidence="5 6">
    <name type="scientific">Kribbella koreensis</name>
    <dbReference type="NCBI Taxonomy" id="57909"/>
    <lineage>
        <taxon>Bacteria</taxon>
        <taxon>Bacillati</taxon>
        <taxon>Actinomycetota</taxon>
        <taxon>Actinomycetes</taxon>
        <taxon>Propionibacteriales</taxon>
        <taxon>Kribbellaceae</taxon>
        <taxon>Kribbella</taxon>
    </lineage>
</organism>
<evidence type="ECO:0008006" key="7">
    <source>
        <dbReference type="Google" id="ProtNLM"/>
    </source>
</evidence>
<dbReference type="PANTHER" id="PTHR12704:SF2">
    <property type="entry name" value="GOLGI PHOSPHOPROTEIN 3 HOMOLOG SAURON"/>
    <property type="match status" value="1"/>
</dbReference>
<name>A0ABP4C899_9ACTN</name>
<dbReference type="PANTHER" id="PTHR12704">
    <property type="entry name" value="TRANS-GOLGI PROTEIN GMX33"/>
    <property type="match status" value="1"/>
</dbReference>
<evidence type="ECO:0000256" key="4">
    <source>
        <dbReference type="ARBA" id="ARBA00023136"/>
    </source>
</evidence>
<dbReference type="InterPro" id="IPR008628">
    <property type="entry name" value="GPP34-like"/>
</dbReference>
<keyword evidence="3" id="KW-0446">Lipid-binding</keyword>
<evidence type="ECO:0000313" key="6">
    <source>
        <dbReference type="Proteomes" id="UP001500542"/>
    </source>
</evidence>
<accession>A0ABP4C899</accession>
<keyword evidence="2" id="KW-0333">Golgi apparatus</keyword>
<keyword evidence="4" id="KW-0472">Membrane</keyword>
<comment type="caution">
    <text evidence="5">The sequence shown here is derived from an EMBL/GenBank/DDBJ whole genome shotgun (WGS) entry which is preliminary data.</text>
</comment>
<dbReference type="Proteomes" id="UP001500542">
    <property type="component" value="Unassembled WGS sequence"/>
</dbReference>
<protein>
    <recommendedName>
        <fullName evidence="7">Golgi phosphoprotein 3 GPP34</fullName>
    </recommendedName>
</protein>
<evidence type="ECO:0000256" key="1">
    <source>
        <dbReference type="ARBA" id="ARBA00004255"/>
    </source>
</evidence>
<keyword evidence="6" id="KW-1185">Reference proteome</keyword>
<comment type="subcellular location">
    <subcellularLocation>
        <location evidence="1">Golgi apparatus membrane</location>
        <topology evidence="1">Peripheral membrane protein</topology>
        <orientation evidence="1">Cytoplasmic side</orientation>
    </subcellularLocation>
</comment>
<sequence length="238" mass="25105">MSQWIEASYVGSMLIAEDLALLLYDDESGKPVTGSPGLDYALGGAVLIELTLLGKVDIAEAGDTVKAGRLKVLDTTPTGDALLDERLAFLAGKPGSRPKDLMKKLSNKLRQQVLTRLAERGVLEADKGKVLGLFPVTRWPAKDARHEAEVRAALENVLKLGTQPTERTAALIALLSALNVVPKVVTDAVDKKALKKRAKEIAESEWAATAVRKAVQEMQAAVTAAIVVASSAGAAGSS</sequence>
<dbReference type="Gene3D" id="1.10.3630.10">
    <property type="entry name" value="yeast vps74-n-term truncation variant domain like"/>
    <property type="match status" value="1"/>
</dbReference>
<gene>
    <name evidence="5" type="ORF">GCM10009554_78670</name>
</gene>
<dbReference type="Pfam" id="PF05719">
    <property type="entry name" value="GPP34"/>
    <property type="match status" value="1"/>
</dbReference>
<dbReference type="EMBL" id="BAAAHK010000022">
    <property type="protein sequence ID" value="GAA0961744.1"/>
    <property type="molecule type" value="Genomic_DNA"/>
</dbReference>
<evidence type="ECO:0000256" key="3">
    <source>
        <dbReference type="ARBA" id="ARBA00023121"/>
    </source>
</evidence>